<feature type="region of interest" description="Disordered" evidence="6">
    <location>
        <begin position="279"/>
        <end position="304"/>
    </location>
</feature>
<dbReference type="InterPro" id="IPR036383">
    <property type="entry name" value="TSP1_rpt_sf"/>
</dbReference>
<feature type="region of interest" description="Disordered" evidence="6">
    <location>
        <begin position="133"/>
        <end position="157"/>
    </location>
</feature>
<keyword evidence="5" id="KW-1015">Disulfide bond</keyword>
<evidence type="ECO:0000313" key="9">
    <source>
        <dbReference type="Proteomes" id="UP000494206"/>
    </source>
</evidence>
<comment type="subcellular location">
    <subcellularLocation>
        <location evidence="1">Secreted</location>
    </subcellularLocation>
</comment>
<proteinExistence type="predicted"/>
<keyword evidence="2" id="KW-0964">Secreted</keyword>
<dbReference type="PROSITE" id="PS50092">
    <property type="entry name" value="TSP1"/>
    <property type="match status" value="7"/>
</dbReference>
<evidence type="ECO:0000256" key="3">
    <source>
        <dbReference type="ARBA" id="ARBA00022729"/>
    </source>
</evidence>
<comment type="caution">
    <text evidence="8">The sequence shown here is derived from an EMBL/GenBank/DDBJ whole genome shotgun (WGS) entry which is preliminary data.</text>
</comment>
<dbReference type="Proteomes" id="UP000494206">
    <property type="component" value="Unassembled WGS sequence"/>
</dbReference>
<keyword evidence="3 7" id="KW-0732">Signal</keyword>
<evidence type="ECO:0008006" key="10">
    <source>
        <dbReference type="Google" id="ProtNLM"/>
    </source>
</evidence>
<dbReference type="InterPro" id="IPR000884">
    <property type="entry name" value="TSP1_rpt"/>
</dbReference>
<sequence length="717" mass="79475">MQATVRLVLLAALACCTSAARISISRGKNVTKIEDLCARMHNNTALEGESPLLMLQATASECQKKCVDMFPECSAVVYYYLHNETEKHYCYLFEKNSVHEKVELVEQKPEHNKDRVKMLELVLNCHEFDAHPPLEEDGLASSTDKVDRKKRQQSDAAVMGVGDWTDWSQCSAAGHEVRSQVCEYGRKIQRRGCPARQAPQRIPAPPAPQFPAPQYPNHALQQQQQQHQQRELQRQQLQSGPVPPPVQPQQQQPQLERSPLDQHAQLYQQRMAQYRENYNQRHPARPKADPCPGGVCAPPPQRPTPPPVLAPVINTATQPPIPQPYPTRYRPAPPPPPACDGQGCVAPPLVPGNWHDWSEWSSCSCTCGDGAKSRRRECATNNCQGPEYETEPCNLGPCQTWSEWCEWSTCSASCGAGERQRTRFCHLGTNRCEGKDFEAERCSSGPCPEWSEWEDWGQCSVTCGTGVSVRQRTCLGGVFGDHLCPGPKTEQRVCEPGPCSLWSPWQEWSACSASCGNGMKRRQRVCQYGTDCTGPNEESLFCYGPPCAQWTEWCEWSGCSSKCGPGQRTRTRGCLTPDGNEATTCSGSSIETTICEGNNCCNWSEWCHWSMCDKECGGGQSIRTRTCLNSAGSPDSACHCDGSDREEKQCNTQSCAPQCAWTQWCEWSACSTQLECEVGIQSRNRQCVGEAGCHCVGLADETQQCRGTTPCATKAPC</sequence>
<dbReference type="SUPFAM" id="SSF82895">
    <property type="entry name" value="TSP-1 type 1 repeat"/>
    <property type="match status" value="7"/>
</dbReference>
<dbReference type="OrthoDB" id="446173at2759"/>
<name>A0A8S1EGR3_9PELO</name>
<gene>
    <name evidence="8" type="ORF">CBOVIS_LOCUS2988</name>
</gene>
<dbReference type="Pfam" id="PF00090">
    <property type="entry name" value="TSP_1"/>
    <property type="match status" value="8"/>
</dbReference>
<dbReference type="FunFam" id="2.20.100.10:FF:000001">
    <property type="entry name" value="semaphorin-5A isoform X1"/>
    <property type="match status" value="1"/>
</dbReference>
<evidence type="ECO:0000256" key="5">
    <source>
        <dbReference type="ARBA" id="ARBA00023157"/>
    </source>
</evidence>
<dbReference type="PRINTS" id="PR01705">
    <property type="entry name" value="TSP1REPEAT"/>
</dbReference>
<dbReference type="PANTHER" id="PTHR22906">
    <property type="entry name" value="PROPERDIN"/>
    <property type="match status" value="1"/>
</dbReference>
<evidence type="ECO:0000313" key="8">
    <source>
        <dbReference type="EMBL" id="CAB3399951.1"/>
    </source>
</evidence>
<dbReference type="SMART" id="SM00209">
    <property type="entry name" value="TSP1"/>
    <property type="match status" value="8"/>
</dbReference>
<feature type="region of interest" description="Disordered" evidence="6">
    <location>
        <begin position="193"/>
        <end position="258"/>
    </location>
</feature>
<evidence type="ECO:0000256" key="1">
    <source>
        <dbReference type="ARBA" id="ARBA00004613"/>
    </source>
</evidence>
<evidence type="ECO:0000256" key="4">
    <source>
        <dbReference type="ARBA" id="ARBA00022737"/>
    </source>
</evidence>
<dbReference type="EMBL" id="CADEPM010000002">
    <property type="protein sequence ID" value="CAB3399951.1"/>
    <property type="molecule type" value="Genomic_DNA"/>
</dbReference>
<evidence type="ECO:0000256" key="7">
    <source>
        <dbReference type="SAM" id="SignalP"/>
    </source>
</evidence>
<dbReference type="Gene3D" id="2.20.100.10">
    <property type="entry name" value="Thrombospondin type-1 (TSP1) repeat"/>
    <property type="match status" value="7"/>
</dbReference>
<feature type="chain" id="PRO_5035785414" description="Apple domain-containing protein" evidence="7">
    <location>
        <begin position="20"/>
        <end position="717"/>
    </location>
</feature>
<feature type="compositionally biased region" description="Pro residues" evidence="6">
    <location>
        <begin position="202"/>
        <end position="214"/>
    </location>
</feature>
<keyword evidence="4" id="KW-0677">Repeat</keyword>
<dbReference type="InterPro" id="IPR052065">
    <property type="entry name" value="Compl_asym_regulator"/>
</dbReference>
<evidence type="ECO:0000256" key="6">
    <source>
        <dbReference type="SAM" id="MobiDB-lite"/>
    </source>
</evidence>
<organism evidence="8 9">
    <name type="scientific">Caenorhabditis bovis</name>
    <dbReference type="NCBI Taxonomy" id="2654633"/>
    <lineage>
        <taxon>Eukaryota</taxon>
        <taxon>Metazoa</taxon>
        <taxon>Ecdysozoa</taxon>
        <taxon>Nematoda</taxon>
        <taxon>Chromadorea</taxon>
        <taxon>Rhabditida</taxon>
        <taxon>Rhabditina</taxon>
        <taxon>Rhabditomorpha</taxon>
        <taxon>Rhabditoidea</taxon>
        <taxon>Rhabditidae</taxon>
        <taxon>Peloderinae</taxon>
        <taxon>Caenorhabditis</taxon>
    </lineage>
</organism>
<dbReference type="PANTHER" id="PTHR22906:SF43">
    <property type="entry name" value="PROPERDIN"/>
    <property type="match status" value="1"/>
</dbReference>
<reference evidence="8 9" key="1">
    <citation type="submission" date="2020-04" db="EMBL/GenBank/DDBJ databases">
        <authorList>
            <person name="Laetsch R D."/>
            <person name="Stevens L."/>
            <person name="Kumar S."/>
            <person name="Blaxter L. M."/>
        </authorList>
    </citation>
    <scope>NUCLEOTIDE SEQUENCE [LARGE SCALE GENOMIC DNA]</scope>
</reference>
<feature type="signal peptide" evidence="7">
    <location>
        <begin position="1"/>
        <end position="19"/>
    </location>
</feature>
<evidence type="ECO:0000256" key="2">
    <source>
        <dbReference type="ARBA" id="ARBA00022525"/>
    </source>
</evidence>
<dbReference type="AlphaFoldDB" id="A0A8S1EGR3"/>
<accession>A0A8S1EGR3</accession>
<protein>
    <recommendedName>
        <fullName evidence="10">Apple domain-containing protein</fullName>
    </recommendedName>
</protein>
<keyword evidence="9" id="KW-1185">Reference proteome</keyword>